<dbReference type="InterPro" id="IPR023772">
    <property type="entry name" value="DNA-bd_HTH_TetR-type_CS"/>
</dbReference>
<evidence type="ECO:0000259" key="5">
    <source>
        <dbReference type="PROSITE" id="PS50977"/>
    </source>
</evidence>
<dbReference type="PROSITE" id="PS50977">
    <property type="entry name" value="HTH_TETR_2"/>
    <property type="match status" value="1"/>
</dbReference>
<reference evidence="6 7" key="1">
    <citation type="submission" date="2018-08" db="EMBL/GenBank/DDBJ databases">
        <title>Genomic Encyclopedia of Type Strains, Phase III (KMG-III): the genomes of soil and plant-associated and newly described type strains.</title>
        <authorList>
            <person name="Whitman W."/>
        </authorList>
    </citation>
    <scope>NUCLEOTIDE SEQUENCE [LARGE SCALE GENOMIC DNA]</scope>
    <source>
        <strain evidence="6 7">CGMCC 1.10966</strain>
    </source>
</reference>
<feature type="domain" description="HTH tetR-type" evidence="5">
    <location>
        <begin position="9"/>
        <end position="69"/>
    </location>
</feature>
<evidence type="ECO:0000256" key="3">
    <source>
        <dbReference type="ARBA" id="ARBA00023163"/>
    </source>
</evidence>
<evidence type="ECO:0000313" key="6">
    <source>
        <dbReference type="EMBL" id="REE67635.1"/>
    </source>
</evidence>
<evidence type="ECO:0000256" key="4">
    <source>
        <dbReference type="PROSITE-ProRule" id="PRU00335"/>
    </source>
</evidence>
<proteinExistence type="predicted"/>
<name>A0A3D9QUQ9_9BACL</name>
<dbReference type="AlphaFoldDB" id="A0A3D9QUQ9"/>
<evidence type="ECO:0000256" key="1">
    <source>
        <dbReference type="ARBA" id="ARBA00023015"/>
    </source>
</evidence>
<keyword evidence="2 4" id="KW-0238">DNA-binding</keyword>
<organism evidence="6 7">
    <name type="scientific">Paenibacillus taihuensis</name>
    <dbReference type="NCBI Taxonomy" id="1156355"/>
    <lineage>
        <taxon>Bacteria</taxon>
        <taxon>Bacillati</taxon>
        <taxon>Bacillota</taxon>
        <taxon>Bacilli</taxon>
        <taxon>Bacillales</taxon>
        <taxon>Paenibacillaceae</taxon>
        <taxon>Paenibacillus</taxon>
    </lineage>
</organism>
<evidence type="ECO:0000256" key="2">
    <source>
        <dbReference type="ARBA" id="ARBA00023125"/>
    </source>
</evidence>
<gene>
    <name evidence="6" type="ORF">A8990_14262</name>
</gene>
<keyword evidence="3" id="KW-0804">Transcription</keyword>
<dbReference type="PANTHER" id="PTHR30055">
    <property type="entry name" value="HTH-TYPE TRANSCRIPTIONAL REGULATOR RUTR"/>
    <property type="match status" value="1"/>
</dbReference>
<accession>A0A3D9QUQ9</accession>
<dbReference type="EMBL" id="QTTN01000042">
    <property type="protein sequence ID" value="REE67635.1"/>
    <property type="molecule type" value="Genomic_DNA"/>
</dbReference>
<dbReference type="OrthoDB" id="2356263at2"/>
<dbReference type="Pfam" id="PF00440">
    <property type="entry name" value="TetR_N"/>
    <property type="match status" value="1"/>
</dbReference>
<evidence type="ECO:0000313" key="7">
    <source>
        <dbReference type="Proteomes" id="UP000256304"/>
    </source>
</evidence>
<keyword evidence="7" id="KW-1185">Reference proteome</keyword>
<dbReference type="Proteomes" id="UP000256304">
    <property type="component" value="Unassembled WGS sequence"/>
</dbReference>
<dbReference type="PRINTS" id="PR00455">
    <property type="entry name" value="HTHTETR"/>
</dbReference>
<dbReference type="InterPro" id="IPR009057">
    <property type="entry name" value="Homeodomain-like_sf"/>
</dbReference>
<dbReference type="RefSeq" id="WP_116191907.1">
    <property type="nucleotide sequence ID" value="NZ_QTTN01000042.1"/>
</dbReference>
<comment type="caution">
    <text evidence="6">The sequence shown here is derived from an EMBL/GenBank/DDBJ whole genome shotgun (WGS) entry which is preliminary data.</text>
</comment>
<dbReference type="PANTHER" id="PTHR30055:SF234">
    <property type="entry name" value="HTH-TYPE TRANSCRIPTIONAL REGULATOR BETI"/>
    <property type="match status" value="1"/>
</dbReference>
<dbReference type="SUPFAM" id="SSF46689">
    <property type="entry name" value="Homeodomain-like"/>
    <property type="match status" value="1"/>
</dbReference>
<dbReference type="PROSITE" id="PS01081">
    <property type="entry name" value="HTH_TETR_1"/>
    <property type="match status" value="1"/>
</dbReference>
<dbReference type="GO" id="GO:0000976">
    <property type="term" value="F:transcription cis-regulatory region binding"/>
    <property type="evidence" value="ECO:0007669"/>
    <property type="project" value="TreeGrafter"/>
</dbReference>
<dbReference type="InterPro" id="IPR001647">
    <property type="entry name" value="HTH_TetR"/>
</dbReference>
<protein>
    <submittedName>
        <fullName evidence="6">TetR family transcriptional regulator</fullName>
    </submittedName>
</protein>
<dbReference type="InterPro" id="IPR050109">
    <property type="entry name" value="HTH-type_TetR-like_transc_reg"/>
</dbReference>
<dbReference type="Gene3D" id="1.10.357.10">
    <property type="entry name" value="Tetracycline Repressor, domain 2"/>
    <property type="match status" value="1"/>
</dbReference>
<feature type="DNA-binding region" description="H-T-H motif" evidence="4">
    <location>
        <begin position="32"/>
        <end position="51"/>
    </location>
</feature>
<dbReference type="GO" id="GO:0003700">
    <property type="term" value="F:DNA-binding transcription factor activity"/>
    <property type="evidence" value="ECO:0007669"/>
    <property type="project" value="TreeGrafter"/>
</dbReference>
<keyword evidence="1" id="KW-0805">Transcription regulation</keyword>
<sequence>MTSKDDASLNRKEQILDAAAALFAENGYYKTTTAKVAEAVGVTQPYVFHFFKTKEALYLAVLERAYQRILYAFTSVQAPPELLQETMGKAFIELLADHRNEILLIMMAYTTPEPVIRDHTRRQFEMIYERVLNRFTQAGIADSEQKTSNFISFGLLIAMSETLDLPYLCRWREKDSDSHQNHENHDNHDSR</sequence>